<evidence type="ECO:0000313" key="6">
    <source>
        <dbReference type="Proteomes" id="UP000249377"/>
    </source>
</evidence>
<dbReference type="SUPFAM" id="SSF63817">
    <property type="entry name" value="Sortase"/>
    <property type="match status" value="1"/>
</dbReference>
<accession>A0A328UBJ4</accession>
<keyword evidence="4" id="KW-0812">Transmembrane</keyword>
<dbReference type="InterPro" id="IPR005754">
    <property type="entry name" value="Sortase"/>
</dbReference>
<organism evidence="5 6">
    <name type="scientific">Hydrogeniiclostridium mannosilyticum</name>
    <dbReference type="NCBI Taxonomy" id="2764322"/>
    <lineage>
        <taxon>Bacteria</taxon>
        <taxon>Bacillati</taxon>
        <taxon>Bacillota</taxon>
        <taxon>Clostridia</taxon>
        <taxon>Eubacteriales</taxon>
        <taxon>Acutalibacteraceae</taxon>
        <taxon>Hydrogeniiclostridium</taxon>
    </lineage>
</organism>
<proteinExistence type="predicted"/>
<keyword evidence="6" id="KW-1185">Reference proteome</keyword>
<sequence length="365" mass="41539">MKKGKYYAGKPLKDSPRGGQNPEAPAGGEAVTGKRKKVGFFPKKGDSKKLVINKILTIIALLVFLVCGGILLYEFVLQPMQTDQSNEKLQGLYYHEASSRETEEGEPAVSSEPEKDENGILLKFEDVRKINPDVVGWINIPNTIIDLPVLQSSEDDPEYYLNRDYEHNVTKSGSIFLDSRDSLEEPASKNLILYGHSLNSGRMFTDLLKYKQLDFYKNAPVFTFDTVYEESQWKIISVFITNTLESHGEVFDYLRVNFSSDEDYLNFVYQTRIRSLYNTGVSFNANDQIVMLSTCSYEYDNWREVVVARKVRPGESAEVDVSQVNWNPRTLYPDIWYTSRGGSKPAWPATYAEAKAQGLVTWTED</sequence>
<dbReference type="InterPro" id="IPR009835">
    <property type="entry name" value="SrtB"/>
</dbReference>
<dbReference type="EMBL" id="QLYR01000004">
    <property type="protein sequence ID" value="RAQ28747.1"/>
    <property type="molecule type" value="Genomic_DNA"/>
</dbReference>
<feature type="active site" description="Proton donor/acceptor" evidence="2">
    <location>
        <position position="196"/>
    </location>
</feature>
<dbReference type="GO" id="GO:0016787">
    <property type="term" value="F:hydrolase activity"/>
    <property type="evidence" value="ECO:0007669"/>
    <property type="project" value="UniProtKB-KW"/>
</dbReference>
<gene>
    <name evidence="5" type="primary">srtB</name>
    <name evidence="5" type="ORF">DPQ25_08110</name>
</gene>
<name>A0A328UBJ4_9FIRM</name>
<dbReference type="AlphaFoldDB" id="A0A328UBJ4"/>
<feature type="region of interest" description="Disordered" evidence="3">
    <location>
        <begin position="1"/>
        <end position="31"/>
    </location>
</feature>
<dbReference type="NCBIfam" id="TIGR03064">
    <property type="entry name" value="sortase_srtB"/>
    <property type="match status" value="1"/>
</dbReference>
<reference evidence="5 6" key="1">
    <citation type="submission" date="2018-06" db="EMBL/GenBank/DDBJ databases">
        <title>Noncontiguous genome sequence of Ruminococcaceae bacterium ASD2818.</title>
        <authorList>
            <person name="Chaplin A.V."/>
            <person name="Sokolova S.R."/>
            <person name="Kochetkova T.O."/>
            <person name="Goltsov A.Y."/>
            <person name="Trofimov D.Y."/>
            <person name="Efimov B.A."/>
        </authorList>
    </citation>
    <scope>NUCLEOTIDE SEQUENCE [LARGE SCALE GENOMIC DNA]</scope>
    <source>
        <strain evidence="5 6">ASD2818</strain>
    </source>
</reference>
<dbReference type="Gene3D" id="2.40.260.10">
    <property type="entry name" value="Sortase"/>
    <property type="match status" value="1"/>
</dbReference>
<feature type="active site" description="Acyl-thioester intermediate" evidence="2">
    <location>
        <position position="295"/>
    </location>
</feature>
<evidence type="ECO:0000256" key="4">
    <source>
        <dbReference type="SAM" id="Phobius"/>
    </source>
</evidence>
<keyword evidence="4" id="KW-1133">Transmembrane helix</keyword>
<evidence type="ECO:0000313" key="5">
    <source>
        <dbReference type="EMBL" id="RAQ28747.1"/>
    </source>
</evidence>
<evidence type="ECO:0000256" key="1">
    <source>
        <dbReference type="ARBA" id="ARBA00022801"/>
    </source>
</evidence>
<keyword evidence="1" id="KW-0378">Hydrolase</keyword>
<dbReference type="CDD" id="cd05826">
    <property type="entry name" value="Sortase_B"/>
    <property type="match status" value="1"/>
</dbReference>
<evidence type="ECO:0000256" key="2">
    <source>
        <dbReference type="PIRSR" id="PIRSR605754-1"/>
    </source>
</evidence>
<dbReference type="RefSeq" id="WP_112332669.1">
    <property type="nucleotide sequence ID" value="NZ_JBKYJQ010000005.1"/>
</dbReference>
<evidence type="ECO:0000256" key="3">
    <source>
        <dbReference type="SAM" id="MobiDB-lite"/>
    </source>
</evidence>
<dbReference type="Pfam" id="PF04203">
    <property type="entry name" value="Sortase"/>
    <property type="match status" value="1"/>
</dbReference>
<keyword evidence="4" id="KW-0472">Membrane</keyword>
<protein>
    <submittedName>
        <fullName evidence="5">SrtB family sortase</fullName>
    </submittedName>
</protein>
<feature type="transmembrane region" description="Helical" evidence="4">
    <location>
        <begin position="51"/>
        <end position="73"/>
    </location>
</feature>
<dbReference type="Proteomes" id="UP000249377">
    <property type="component" value="Unassembled WGS sequence"/>
</dbReference>
<comment type="caution">
    <text evidence="5">The sequence shown here is derived from an EMBL/GenBank/DDBJ whole genome shotgun (WGS) entry which is preliminary data.</text>
</comment>
<dbReference type="InterPro" id="IPR023365">
    <property type="entry name" value="Sortase_dom-sf"/>
</dbReference>